<dbReference type="AlphaFoldDB" id="A0A3R7MPZ2"/>
<accession>A0A3R7MPZ2</accession>
<dbReference type="PANTHER" id="PTHR10985">
    <property type="entry name" value="BASIC HELIX-LOOP-HELIX TRANSCRIPTION FACTOR, HES-RELATED"/>
    <property type="match status" value="1"/>
</dbReference>
<feature type="domain" description="BHLH" evidence="6">
    <location>
        <begin position="1"/>
        <end position="52"/>
    </location>
</feature>
<evidence type="ECO:0000256" key="4">
    <source>
        <dbReference type="ARBA" id="ARBA00023242"/>
    </source>
</evidence>
<keyword evidence="8" id="KW-1185">Reference proteome</keyword>
<proteinExistence type="predicted"/>
<dbReference type="GO" id="GO:0046983">
    <property type="term" value="F:protein dimerization activity"/>
    <property type="evidence" value="ECO:0007669"/>
    <property type="project" value="InterPro"/>
</dbReference>
<dbReference type="CDD" id="cd11410">
    <property type="entry name" value="bHLH_O_HES"/>
    <property type="match status" value="1"/>
</dbReference>
<name>A0A3R7MPZ2_PENVA</name>
<feature type="region of interest" description="Disordered" evidence="5">
    <location>
        <begin position="570"/>
        <end position="589"/>
    </location>
</feature>
<evidence type="ECO:0000256" key="2">
    <source>
        <dbReference type="ARBA" id="ARBA00023015"/>
    </source>
</evidence>
<reference evidence="7 8" key="1">
    <citation type="submission" date="2018-04" db="EMBL/GenBank/DDBJ databases">
        <authorList>
            <person name="Zhang X."/>
            <person name="Yuan J."/>
            <person name="Li F."/>
            <person name="Xiang J."/>
        </authorList>
    </citation>
    <scope>NUCLEOTIDE SEQUENCE [LARGE SCALE GENOMIC DNA]</scope>
    <source>
        <tissue evidence="7">Muscle</tissue>
    </source>
</reference>
<dbReference type="EMBL" id="QCYY01002849">
    <property type="protein sequence ID" value="ROT67087.1"/>
    <property type="molecule type" value="Genomic_DNA"/>
</dbReference>
<comment type="caution">
    <text evidence="7">The sequence shown here is derived from an EMBL/GenBank/DDBJ whole genome shotgun (WGS) entry which is preliminary data.</text>
</comment>
<gene>
    <name evidence="7" type="ORF">C7M84_014841</name>
</gene>
<dbReference type="STRING" id="6689.A0A3R7MPZ2"/>
<evidence type="ECO:0000256" key="5">
    <source>
        <dbReference type="SAM" id="MobiDB-lite"/>
    </source>
</evidence>
<keyword evidence="2" id="KW-0805">Transcription regulation</keyword>
<feature type="region of interest" description="Disordered" evidence="5">
    <location>
        <begin position="530"/>
        <end position="564"/>
    </location>
</feature>
<evidence type="ECO:0000259" key="6">
    <source>
        <dbReference type="PROSITE" id="PS50888"/>
    </source>
</evidence>
<feature type="compositionally biased region" description="Low complexity" evidence="5">
    <location>
        <begin position="228"/>
        <end position="246"/>
    </location>
</feature>
<dbReference type="Pfam" id="PF00010">
    <property type="entry name" value="HLH"/>
    <property type="match status" value="1"/>
</dbReference>
<dbReference type="Proteomes" id="UP000283509">
    <property type="component" value="Unassembled WGS sequence"/>
</dbReference>
<dbReference type="GO" id="GO:0005634">
    <property type="term" value="C:nucleus"/>
    <property type="evidence" value="ECO:0007669"/>
    <property type="project" value="UniProtKB-SubCell"/>
</dbReference>
<feature type="compositionally biased region" description="Basic and acidic residues" evidence="5">
    <location>
        <begin position="118"/>
        <end position="129"/>
    </location>
</feature>
<dbReference type="InterPro" id="IPR036638">
    <property type="entry name" value="HLH_DNA-bd_sf"/>
</dbReference>
<evidence type="ECO:0000313" key="8">
    <source>
        <dbReference type="Proteomes" id="UP000283509"/>
    </source>
</evidence>
<feature type="compositionally biased region" description="Low complexity" evidence="5">
    <location>
        <begin position="370"/>
        <end position="381"/>
    </location>
</feature>
<feature type="region of interest" description="Disordered" evidence="5">
    <location>
        <begin position="354"/>
        <end position="387"/>
    </location>
</feature>
<organism evidence="7 8">
    <name type="scientific">Penaeus vannamei</name>
    <name type="common">Whiteleg shrimp</name>
    <name type="synonym">Litopenaeus vannamei</name>
    <dbReference type="NCBI Taxonomy" id="6689"/>
    <lineage>
        <taxon>Eukaryota</taxon>
        <taxon>Metazoa</taxon>
        <taxon>Ecdysozoa</taxon>
        <taxon>Arthropoda</taxon>
        <taxon>Crustacea</taxon>
        <taxon>Multicrustacea</taxon>
        <taxon>Malacostraca</taxon>
        <taxon>Eumalacostraca</taxon>
        <taxon>Eucarida</taxon>
        <taxon>Decapoda</taxon>
        <taxon>Dendrobranchiata</taxon>
        <taxon>Penaeoidea</taxon>
        <taxon>Penaeidae</taxon>
        <taxon>Penaeus</taxon>
    </lineage>
</organism>
<keyword evidence="3" id="KW-0804">Transcription</keyword>
<dbReference type="InterPro" id="IPR011598">
    <property type="entry name" value="bHLH_dom"/>
</dbReference>
<feature type="region of interest" description="Disordered" evidence="5">
    <location>
        <begin position="214"/>
        <end position="251"/>
    </location>
</feature>
<dbReference type="SMART" id="SM00353">
    <property type="entry name" value="HLH"/>
    <property type="match status" value="1"/>
</dbReference>
<sequence length="622" mass="66393">MERKRRERINTSLNDLASLLAEAQMVKTEGGKPTKLEKADILELTVKHLQRLTERRRSSPRNDSGPESGGEGTGSSSRIPEEKAKDGEGDGGAVESEEGASPQEGTAQTGPSEALGQRAKDTEAKDNRLQPDGNGPEGKLPGPKESVALKDANYMLGFRKCMAAIDGLMRQSADHPQENVAPRLLQHLSEYLNGFGENRCPSPRAPLAPIKQEEGVANGSQEPPSRVSEATSTTAEATPSTSQQATGLTLVPTRLPGGGLAFLVQGGLDPSLLLQTPVSSSDKGVGQKYPEDSLKTVESGPPCPQPSTDFSSPRPSPVTPAEVSSETGSVCVKIEDAKRPPLAIESIEEKATGLTKTTSSPLPSVSRLLISTPSPSISTTPVPKKRPIHIKDTGLASASQIPRHLPPTPETPVGRSVTLVQTPHIPQPTATSRTYSITCTKAATPLQPPSAYTIFQLPPTPETPSPLKPPELQGLSAPLRCSEKPVAPTMTALPAPTVAGVSHPQPGLPRVQLDYNLPESSSPQYKACGWRPEYPQTPSTSSSTSHRGVLLPLTPPTPENKGLLQRVPEAPAPALLMDDEEPMEEEEDVDVLRMEEGQENRGMGEVNEGPYDLSLRRMWRPW</sequence>
<dbReference type="SUPFAM" id="SSF47459">
    <property type="entry name" value="HLH, helix-loop-helix DNA-binding domain"/>
    <property type="match status" value="1"/>
</dbReference>
<dbReference type="InterPro" id="IPR050370">
    <property type="entry name" value="HES_HEY"/>
</dbReference>
<dbReference type="Gene3D" id="4.10.280.10">
    <property type="entry name" value="Helix-loop-helix DNA-binding domain"/>
    <property type="match status" value="1"/>
</dbReference>
<feature type="region of interest" description="Disordered" evidence="5">
    <location>
        <begin position="50"/>
        <end position="146"/>
    </location>
</feature>
<protein>
    <recommendedName>
        <fullName evidence="6">BHLH domain-containing protein</fullName>
    </recommendedName>
</protein>
<feature type="compositionally biased region" description="Acidic residues" evidence="5">
    <location>
        <begin position="577"/>
        <end position="589"/>
    </location>
</feature>
<feature type="compositionally biased region" description="Polar residues" evidence="5">
    <location>
        <begin position="354"/>
        <end position="363"/>
    </location>
</feature>
<feature type="region of interest" description="Disordered" evidence="5">
    <location>
        <begin position="275"/>
        <end position="328"/>
    </location>
</feature>
<evidence type="ECO:0000313" key="7">
    <source>
        <dbReference type="EMBL" id="ROT67087.1"/>
    </source>
</evidence>
<evidence type="ECO:0000256" key="3">
    <source>
        <dbReference type="ARBA" id="ARBA00023163"/>
    </source>
</evidence>
<feature type="compositionally biased region" description="Basic and acidic residues" evidence="5">
    <location>
        <begin position="79"/>
        <end position="88"/>
    </location>
</feature>
<reference evidence="7 8" key="2">
    <citation type="submission" date="2019-01" db="EMBL/GenBank/DDBJ databases">
        <title>The decoding of complex shrimp genome reveals the adaptation for benthos swimmer, frequently molting mechanism and breeding impact on genome.</title>
        <authorList>
            <person name="Sun Y."/>
            <person name="Gao Y."/>
            <person name="Yu Y."/>
        </authorList>
    </citation>
    <scope>NUCLEOTIDE SEQUENCE [LARGE SCALE GENOMIC DNA]</scope>
    <source>
        <tissue evidence="7">Muscle</tissue>
    </source>
</reference>
<keyword evidence="4" id="KW-0539">Nucleus</keyword>
<dbReference type="PROSITE" id="PS50888">
    <property type="entry name" value="BHLH"/>
    <property type="match status" value="1"/>
</dbReference>
<comment type="subcellular location">
    <subcellularLocation>
        <location evidence="1">Nucleus</location>
    </subcellularLocation>
</comment>
<evidence type="ECO:0000256" key="1">
    <source>
        <dbReference type="ARBA" id="ARBA00004123"/>
    </source>
</evidence>